<name>A0A9X9M4Z3_GULGU</name>
<proteinExistence type="predicted"/>
<evidence type="ECO:0000313" key="2">
    <source>
        <dbReference type="Proteomes" id="UP000269945"/>
    </source>
</evidence>
<accession>A0A9X9M4Z3</accession>
<dbReference type="Proteomes" id="UP000269945">
    <property type="component" value="Unassembled WGS sequence"/>
</dbReference>
<sequence length="28" mass="3003">MLNTRESTAGRNPLSVVSVGNPLRAILH</sequence>
<gene>
    <name evidence="1" type="ORF">BN2614_LOCUS1</name>
</gene>
<comment type="caution">
    <text evidence="1">The sequence shown here is derived from an EMBL/GenBank/DDBJ whole genome shotgun (WGS) entry which is preliminary data.</text>
</comment>
<dbReference type="AlphaFoldDB" id="A0A9X9M4Z3"/>
<evidence type="ECO:0000313" key="1">
    <source>
        <dbReference type="EMBL" id="VCX36714.1"/>
    </source>
</evidence>
<reference evidence="1 2" key="1">
    <citation type="submission" date="2018-10" db="EMBL/GenBank/DDBJ databases">
        <authorList>
            <person name="Ekblom R."/>
            <person name="Jareborg N."/>
        </authorList>
    </citation>
    <scope>NUCLEOTIDE SEQUENCE [LARGE SCALE GENOMIC DNA]</scope>
    <source>
        <tissue evidence="1">Muscle</tissue>
    </source>
</reference>
<protein>
    <submittedName>
        <fullName evidence="1">Uncharacterized protein</fullName>
    </submittedName>
</protein>
<organism evidence="1 2">
    <name type="scientific">Gulo gulo</name>
    <name type="common">Wolverine</name>
    <name type="synonym">Gluton</name>
    <dbReference type="NCBI Taxonomy" id="48420"/>
    <lineage>
        <taxon>Eukaryota</taxon>
        <taxon>Metazoa</taxon>
        <taxon>Chordata</taxon>
        <taxon>Craniata</taxon>
        <taxon>Vertebrata</taxon>
        <taxon>Euteleostomi</taxon>
        <taxon>Mammalia</taxon>
        <taxon>Eutheria</taxon>
        <taxon>Laurasiatheria</taxon>
        <taxon>Carnivora</taxon>
        <taxon>Caniformia</taxon>
        <taxon>Musteloidea</taxon>
        <taxon>Mustelidae</taxon>
        <taxon>Guloninae</taxon>
        <taxon>Gulo</taxon>
    </lineage>
</organism>
<dbReference type="EMBL" id="CYRY02042782">
    <property type="protein sequence ID" value="VCX36714.1"/>
    <property type="molecule type" value="Genomic_DNA"/>
</dbReference>
<keyword evidence="2" id="KW-1185">Reference proteome</keyword>